<feature type="compositionally biased region" description="Basic residues" evidence="1">
    <location>
        <begin position="1"/>
        <end position="12"/>
    </location>
</feature>
<protein>
    <recommendedName>
        <fullName evidence="2">RNase H type-1 domain-containing protein</fullName>
    </recommendedName>
</protein>
<evidence type="ECO:0000256" key="1">
    <source>
        <dbReference type="SAM" id="MobiDB-lite"/>
    </source>
</evidence>
<accession>A0A9D5HQI2</accession>
<evidence type="ECO:0000259" key="2">
    <source>
        <dbReference type="Pfam" id="PF13456"/>
    </source>
</evidence>
<dbReference type="CDD" id="cd06222">
    <property type="entry name" value="RNase_H_like"/>
    <property type="match status" value="1"/>
</dbReference>
<comment type="caution">
    <text evidence="3">The sequence shown here is derived from an EMBL/GenBank/DDBJ whole genome shotgun (WGS) entry which is preliminary data.</text>
</comment>
<evidence type="ECO:0000313" key="4">
    <source>
        <dbReference type="Proteomes" id="UP001085076"/>
    </source>
</evidence>
<dbReference type="Proteomes" id="UP001085076">
    <property type="component" value="Miscellaneous, Linkage group lg01"/>
</dbReference>
<dbReference type="EMBL" id="JAGGNH010000001">
    <property type="protein sequence ID" value="KAJ0985575.1"/>
    <property type="molecule type" value="Genomic_DNA"/>
</dbReference>
<sequence>MLRGRGGGRGHGNRGGQARDPQHHTGGRNVELVTTGLQSYSMGTQHLVKEKTLDKAECSNRPRDRYLDLDAPRDEVMGYFADHSGDSTVEDMPTLQPPELLTSLDGGKAAGSPTDADLRKKFTPQLIINTSIAMDKEYYHQQLSIEQNGELRIKEHNKTRHKHLARSFDGSQDELSKSAGLAYIIMTNDGLLCAAGMKPDLAANAFDAEMKALEEGLNQVLQEQGTELMIFTDNLFMSRLIKERGRQHGPEGETERRCRALLSILHSWDVQHIHGQEKKIVRRISWQKRPEGNNAGKSIKTTRTCLWK</sequence>
<dbReference type="InterPro" id="IPR036397">
    <property type="entry name" value="RNaseH_sf"/>
</dbReference>
<dbReference type="InterPro" id="IPR002156">
    <property type="entry name" value="RNaseH_domain"/>
</dbReference>
<dbReference type="GO" id="GO:0003676">
    <property type="term" value="F:nucleic acid binding"/>
    <property type="evidence" value="ECO:0007669"/>
    <property type="project" value="InterPro"/>
</dbReference>
<dbReference type="InterPro" id="IPR012337">
    <property type="entry name" value="RNaseH-like_sf"/>
</dbReference>
<dbReference type="SUPFAM" id="SSF53098">
    <property type="entry name" value="Ribonuclease H-like"/>
    <property type="match status" value="1"/>
</dbReference>
<dbReference type="GO" id="GO:0004523">
    <property type="term" value="F:RNA-DNA hybrid ribonuclease activity"/>
    <property type="evidence" value="ECO:0007669"/>
    <property type="project" value="InterPro"/>
</dbReference>
<gene>
    <name evidence="3" type="ORF">J5N97_003931</name>
</gene>
<organism evidence="3 4">
    <name type="scientific">Dioscorea zingiberensis</name>
    <dbReference type="NCBI Taxonomy" id="325984"/>
    <lineage>
        <taxon>Eukaryota</taxon>
        <taxon>Viridiplantae</taxon>
        <taxon>Streptophyta</taxon>
        <taxon>Embryophyta</taxon>
        <taxon>Tracheophyta</taxon>
        <taxon>Spermatophyta</taxon>
        <taxon>Magnoliopsida</taxon>
        <taxon>Liliopsida</taxon>
        <taxon>Dioscoreales</taxon>
        <taxon>Dioscoreaceae</taxon>
        <taxon>Dioscorea</taxon>
    </lineage>
</organism>
<evidence type="ECO:0000313" key="3">
    <source>
        <dbReference type="EMBL" id="KAJ0985575.1"/>
    </source>
</evidence>
<reference evidence="3" key="2">
    <citation type="journal article" date="2022" name="Hortic Res">
        <title>The genome of Dioscorea zingiberensis sheds light on the biosynthesis, origin and evolution of the medicinally important diosgenin saponins.</title>
        <authorList>
            <person name="Li Y."/>
            <person name="Tan C."/>
            <person name="Li Z."/>
            <person name="Guo J."/>
            <person name="Li S."/>
            <person name="Chen X."/>
            <person name="Wang C."/>
            <person name="Dai X."/>
            <person name="Yang H."/>
            <person name="Song W."/>
            <person name="Hou L."/>
            <person name="Xu J."/>
            <person name="Tong Z."/>
            <person name="Xu A."/>
            <person name="Yuan X."/>
            <person name="Wang W."/>
            <person name="Yang Q."/>
            <person name="Chen L."/>
            <person name="Sun Z."/>
            <person name="Wang K."/>
            <person name="Pan B."/>
            <person name="Chen J."/>
            <person name="Bao Y."/>
            <person name="Liu F."/>
            <person name="Qi X."/>
            <person name="Gang D.R."/>
            <person name="Wen J."/>
            <person name="Li J."/>
        </authorList>
    </citation>
    <scope>NUCLEOTIDE SEQUENCE</scope>
    <source>
        <strain evidence="3">Dzin_1.0</strain>
    </source>
</reference>
<dbReference type="Pfam" id="PF13456">
    <property type="entry name" value="RVT_3"/>
    <property type="match status" value="1"/>
</dbReference>
<dbReference type="Gene3D" id="3.30.420.10">
    <property type="entry name" value="Ribonuclease H-like superfamily/Ribonuclease H"/>
    <property type="match status" value="1"/>
</dbReference>
<keyword evidence="4" id="KW-1185">Reference proteome</keyword>
<feature type="region of interest" description="Disordered" evidence="1">
    <location>
        <begin position="1"/>
        <end position="27"/>
    </location>
</feature>
<dbReference type="AlphaFoldDB" id="A0A9D5HQI2"/>
<reference evidence="3" key="1">
    <citation type="submission" date="2021-03" db="EMBL/GenBank/DDBJ databases">
        <authorList>
            <person name="Li Z."/>
            <person name="Yang C."/>
        </authorList>
    </citation>
    <scope>NUCLEOTIDE SEQUENCE</scope>
    <source>
        <strain evidence="3">Dzin_1.0</strain>
        <tissue evidence="3">Leaf</tissue>
    </source>
</reference>
<feature type="domain" description="RNase H type-1" evidence="2">
    <location>
        <begin position="168"/>
        <end position="275"/>
    </location>
</feature>
<proteinExistence type="predicted"/>
<name>A0A9D5HQI2_9LILI</name>
<dbReference type="InterPro" id="IPR044730">
    <property type="entry name" value="RNase_H-like_dom_plant"/>
</dbReference>